<keyword evidence="2" id="KW-1185">Reference proteome</keyword>
<name>W7IJR5_9PSEU</name>
<sequence length="460" mass="50034">MTGEHDPLTFAGNPVEYFNGSRLAMHTLPRGELERLQLEAARLRFAALRDRVPVLTTMAEEQGITELRGLDDAAPLLFPHTVYKSYPASLLTDNRFDRLTRWLARLTTVDLSEVDARGLGSIDAWLDLVDERTPLRLAHSSGTTGTMSFLPHTAVQYDRLYEMVRLDVTPDADVDVVWPSFRTGRSGIARHATAMGQQLGGSPDRFHTLHDGHLSADVMHLAGRLRAAAARGELDRVRVPANLAERRAEFEDALDATGRGMGEFVQRLADTLGGRRIASLSTWDVFHGMAEAGSGRGLRGVFAPDSVLLPGGGSKAGALPEDWDRGVMAFAGVDRLAYVYAMVEVIALNMLCQDNAYHVEPWLVLYLLDPDTGRVLPRRGTVTGRAAFLDLSADLFWGGFVSGDRVTATWEPCPCGRTTPRLHHGTVGRFGGAGGDDKITCAATASALTETLEFLNGALV</sequence>
<dbReference type="STRING" id="909613.UO65_3636"/>
<dbReference type="OrthoDB" id="3597198at2"/>
<reference evidence="1 2" key="1">
    <citation type="journal article" date="2014" name="Genome Announc.">
        <title>Draft Genome Sequence of the Antitrypanosomally Active Sponge-Associated Bacterium Actinokineospora sp. Strain EG49.</title>
        <authorList>
            <person name="Harjes J."/>
            <person name="Ryu T."/>
            <person name="Abdelmohsen U.R."/>
            <person name="Moitinho-Silva L."/>
            <person name="Horn H."/>
            <person name="Ravasi T."/>
            <person name="Hentschel U."/>
        </authorList>
    </citation>
    <scope>NUCLEOTIDE SEQUENCE [LARGE SCALE GENOMIC DNA]</scope>
    <source>
        <strain evidence="1 2">EG49</strain>
    </source>
</reference>
<dbReference type="EMBL" id="AYXG01000131">
    <property type="protein sequence ID" value="EWC61065.1"/>
    <property type="molecule type" value="Genomic_DNA"/>
</dbReference>
<dbReference type="Proteomes" id="UP000019277">
    <property type="component" value="Unassembled WGS sequence"/>
</dbReference>
<protein>
    <submittedName>
        <fullName evidence="1">Acyl protein synthase/acyl-CoA reductase RfbN</fullName>
    </submittedName>
</protein>
<dbReference type="InterPro" id="IPR042099">
    <property type="entry name" value="ANL_N_sf"/>
</dbReference>
<accession>W7IJR5</accession>
<dbReference type="PATRIC" id="fig|909613.9.peg.3637"/>
<proteinExistence type="predicted"/>
<dbReference type="eggNOG" id="COG1541">
    <property type="taxonomic scope" value="Bacteria"/>
</dbReference>
<gene>
    <name evidence="1" type="ORF">UO65_3636</name>
</gene>
<dbReference type="Gene3D" id="3.40.50.12780">
    <property type="entry name" value="N-terminal domain of ligase-like"/>
    <property type="match status" value="1"/>
</dbReference>
<comment type="caution">
    <text evidence="1">The sequence shown here is derived from an EMBL/GenBank/DDBJ whole genome shotgun (WGS) entry which is preliminary data.</text>
</comment>
<dbReference type="AlphaFoldDB" id="W7IJR5"/>
<dbReference type="RefSeq" id="WP_035283975.1">
    <property type="nucleotide sequence ID" value="NZ_AYXG01000131.1"/>
</dbReference>
<evidence type="ECO:0000313" key="1">
    <source>
        <dbReference type="EMBL" id="EWC61065.1"/>
    </source>
</evidence>
<organism evidence="1 2">
    <name type="scientific">Actinokineospora spheciospongiae</name>
    <dbReference type="NCBI Taxonomy" id="909613"/>
    <lineage>
        <taxon>Bacteria</taxon>
        <taxon>Bacillati</taxon>
        <taxon>Actinomycetota</taxon>
        <taxon>Actinomycetes</taxon>
        <taxon>Pseudonocardiales</taxon>
        <taxon>Pseudonocardiaceae</taxon>
        <taxon>Actinokineospora</taxon>
    </lineage>
</organism>
<evidence type="ECO:0000313" key="2">
    <source>
        <dbReference type="Proteomes" id="UP000019277"/>
    </source>
</evidence>